<proteinExistence type="inferred from homology"/>
<feature type="transmembrane region" description="Helical" evidence="4">
    <location>
        <begin position="129"/>
        <end position="146"/>
    </location>
</feature>
<organism evidence="7">
    <name type="scientific">Ajellomyces capsulatus (strain H88)</name>
    <name type="common">Darling's disease fungus</name>
    <name type="synonym">Histoplasma capsulatum</name>
    <dbReference type="NCBI Taxonomy" id="544711"/>
    <lineage>
        <taxon>Eukaryota</taxon>
        <taxon>Fungi</taxon>
        <taxon>Dikarya</taxon>
        <taxon>Ascomycota</taxon>
        <taxon>Pezizomycotina</taxon>
        <taxon>Eurotiomycetes</taxon>
        <taxon>Eurotiomycetidae</taxon>
        <taxon>Onygenales</taxon>
        <taxon>Ajellomycetaceae</taxon>
        <taxon>Histoplasma</taxon>
    </lineage>
</organism>
<feature type="region of interest" description="Disordered" evidence="3">
    <location>
        <begin position="1"/>
        <end position="37"/>
    </location>
</feature>
<dbReference type="EMBL" id="DS990637">
    <property type="protein sequence ID" value="EGC42882.1"/>
    <property type="molecule type" value="Genomic_DNA"/>
</dbReference>
<dbReference type="InterPro" id="IPR036259">
    <property type="entry name" value="MFS_trans_sf"/>
</dbReference>
<dbReference type="OrthoDB" id="6509908at2759"/>
<keyword evidence="4" id="KW-0812">Transmembrane</keyword>
<evidence type="ECO:0000313" key="6">
    <source>
        <dbReference type="EMBL" id="EGC42882.1"/>
    </source>
</evidence>
<evidence type="ECO:0000313" key="7">
    <source>
        <dbReference type="Proteomes" id="UP000008142"/>
    </source>
</evidence>
<feature type="transmembrane region" description="Helical" evidence="4">
    <location>
        <begin position="418"/>
        <end position="439"/>
    </location>
</feature>
<dbReference type="Proteomes" id="UP000008142">
    <property type="component" value="Unassembled WGS sequence"/>
</dbReference>
<evidence type="ECO:0000256" key="1">
    <source>
        <dbReference type="ARBA" id="ARBA00004141"/>
    </source>
</evidence>
<dbReference type="GO" id="GO:0016020">
    <property type="term" value="C:membrane"/>
    <property type="evidence" value="ECO:0007669"/>
    <property type="project" value="UniProtKB-SubCell"/>
</dbReference>
<dbReference type="InterPro" id="IPR050327">
    <property type="entry name" value="Proton-linked_MCT"/>
</dbReference>
<feature type="compositionally biased region" description="Acidic residues" evidence="3">
    <location>
        <begin position="612"/>
        <end position="623"/>
    </location>
</feature>
<accession>F0UAG3</accession>
<dbReference type="SUPFAM" id="SSF103473">
    <property type="entry name" value="MFS general substrate transporter"/>
    <property type="match status" value="1"/>
</dbReference>
<dbReference type="Gene3D" id="1.20.1250.20">
    <property type="entry name" value="MFS general substrate transporter like domains"/>
    <property type="match status" value="1"/>
</dbReference>
<dbReference type="Pfam" id="PF07690">
    <property type="entry name" value="MFS_1"/>
    <property type="match status" value="1"/>
</dbReference>
<feature type="region of interest" description="Disordered" evidence="3">
    <location>
        <begin position="507"/>
        <end position="691"/>
    </location>
</feature>
<name>F0UAG3_AJEC8</name>
<evidence type="ECO:0000259" key="5">
    <source>
        <dbReference type="Pfam" id="PF10252"/>
    </source>
</evidence>
<feature type="compositionally biased region" description="Basic and acidic residues" evidence="3">
    <location>
        <begin position="662"/>
        <end position="691"/>
    </location>
</feature>
<dbReference type="Pfam" id="PF10252">
    <property type="entry name" value="PP28"/>
    <property type="match status" value="1"/>
</dbReference>
<dbReference type="HOGENOM" id="CLU_019652_0_0_1"/>
<feature type="transmembrane region" description="Helical" evidence="4">
    <location>
        <begin position="247"/>
        <end position="267"/>
    </location>
</feature>
<evidence type="ECO:0000256" key="2">
    <source>
        <dbReference type="ARBA" id="ARBA00006727"/>
    </source>
</evidence>
<dbReference type="VEuPathDB" id="FungiDB:I7I53_09334"/>
<comment type="subcellular location">
    <subcellularLocation>
        <location evidence="1">Membrane</location>
        <topology evidence="1">Multi-pass membrane protein</topology>
    </subcellularLocation>
</comment>
<feature type="transmembrane region" description="Helical" evidence="4">
    <location>
        <begin position="290"/>
        <end position="311"/>
    </location>
</feature>
<feature type="domain" description="Casein kinase substrate phosphoprotein PP28" evidence="5">
    <location>
        <begin position="626"/>
        <end position="717"/>
    </location>
</feature>
<dbReference type="AlphaFoldDB" id="F0UAG3"/>
<feature type="transmembrane region" description="Helical" evidence="4">
    <location>
        <begin position="381"/>
        <end position="406"/>
    </location>
</feature>
<feature type="compositionally biased region" description="Acidic residues" evidence="3">
    <location>
        <begin position="545"/>
        <end position="569"/>
    </location>
</feature>
<keyword evidence="4" id="KW-1133">Transmembrane helix</keyword>
<feature type="region of interest" description="Disordered" evidence="3">
    <location>
        <begin position="703"/>
        <end position="755"/>
    </location>
</feature>
<reference evidence="7" key="1">
    <citation type="submission" date="2008-07" db="EMBL/GenBank/DDBJ databases">
        <title>Annotation of Ajellomyces capsulatus strain H88.</title>
        <authorList>
            <person name="Champion M."/>
            <person name="Cuomo C."/>
            <person name="Ma L.-J."/>
            <person name="Henn M.R."/>
            <person name="Sil A."/>
            <person name="Goldman B."/>
            <person name="Young S.K."/>
            <person name="Kodira C.D."/>
            <person name="Zeng Q."/>
            <person name="Koehrsen M."/>
            <person name="Alvarado L."/>
            <person name="Berlin A."/>
            <person name="Borenstein D."/>
            <person name="Chen Z."/>
            <person name="Engels R."/>
            <person name="Freedman E."/>
            <person name="Gellesch M."/>
            <person name="Goldberg J."/>
            <person name="Griggs A."/>
            <person name="Gujja S."/>
            <person name="Heiman D."/>
            <person name="Hepburn T."/>
            <person name="Howarth C."/>
            <person name="Jen D."/>
            <person name="Larson L."/>
            <person name="Lewis B."/>
            <person name="Mehta T."/>
            <person name="Park D."/>
            <person name="Pearson M."/>
            <person name="Roberts A."/>
            <person name="Saif S."/>
            <person name="Shea T."/>
            <person name="Shenoy N."/>
            <person name="Sisk P."/>
            <person name="Stolte C."/>
            <person name="Sykes S."/>
            <person name="Walk T."/>
            <person name="White J."/>
            <person name="Yandava C."/>
            <person name="Klein B."/>
            <person name="McEwen J.G."/>
            <person name="Puccia R."/>
            <person name="Goldman G.H."/>
            <person name="Felipe M.S."/>
            <person name="Nino-Vega G."/>
            <person name="San-Blas G."/>
            <person name="Taylor J."/>
            <person name="Mendoza L."/>
            <person name="Galagan J."/>
            <person name="Nusbaum C."/>
            <person name="Birren B."/>
        </authorList>
    </citation>
    <scope>NUCLEOTIDE SEQUENCE [LARGE SCALE GENOMIC DNA]</scope>
    <source>
        <strain evidence="7">H88</strain>
    </source>
</reference>
<evidence type="ECO:0000256" key="3">
    <source>
        <dbReference type="SAM" id="MobiDB-lite"/>
    </source>
</evidence>
<dbReference type="InterPro" id="IPR011701">
    <property type="entry name" value="MFS"/>
</dbReference>
<sequence length="755" mass="82559">METMEKSLPEISPPTDLEKGTDPNIASSASSNRDYDDNLQITCASPGLSRTPTAANPIGNDGVLGKTLSLIRTKDSGIDPGPPPDGGFNAWFQTCLSHLVMCNTWGYLNSFGVFQSHYMTSLQRSPSDISWVGSIQIFLLFFIGTFSGRATDAGYFKAVWTIGAMLLVLGIFMTSLATTYWQLFLSQGLCMGIGCGLLFCPTIALIPTYFSSKRAIALAISAAGSATGGIIFPAIVQSLLPRIGYPWTMRVLGFFSLSTLTPCFIFLRQRLPPRKSGPFFDWPAFKERKYSLFAIAMFLNFWGLYVAFFYLSSFSRDITGLSRKKSIDLLLILNGVGFIGRLVPSFVSDYYSGPFNAFIPCSFLSSIQLFGWAGIHDVNGLYAFSILYGFFAAGIQSLFPACLSALSPDLKKTGIRFGMILSIVSFASLTGSPIAGALIQMNDGKYLGNESEQSCRRQQISLTYARPQLHNTRARAGGVVNAMQVSSSSQKPIDVFCVQFFNMAPRGRGGKFSKPTRGGGKHFSRNLQPLDKDGNPLGMWRDPDDVVDESEEDSEEGSEEEESEGESEGESGRGQSSSTQEMTREERKAAAKARKEAAIAKKNKVAPGDLPPSDDEDEDDDDMPANPNHTAKSRSQAAKGPALANGDTASADAKSGDVSQLSRREREAIHAQQARERYMKLHAEGKTEEARADLARLALVKERREAEKARKEAEKEEREEREREKAEAKERETKLRSAALGPAGKGKKGTPKKKE</sequence>
<feature type="compositionally biased region" description="Basic and acidic residues" evidence="3">
    <location>
        <begin position="703"/>
        <end position="735"/>
    </location>
</feature>
<feature type="transmembrane region" description="Helical" evidence="4">
    <location>
        <begin position="158"/>
        <end position="178"/>
    </location>
</feature>
<gene>
    <name evidence="6" type="ORF">HCEG_02097</name>
</gene>
<dbReference type="OMA" id="VWTIGAM"/>
<comment type="similarity">
    <text evidence="2">Belongs to the major facilitator superfamily. Monocarboxylate porter (TC 2.A.1.13) family.</text>
</comment>
<feature type="compositionally biased region" description="Basic residues" evidence="3">
    <location>
        <begin position="745"/>
        <end position="755"/>
    </location>
</feature>
<feature type="transmembrane region" description="Helical" evidence="4">
    <location>
        <begin position="215"/>
        <end position="235"/>
    </location>
</feature>
<feature type="compositionally biased region" description="Polar residues" evidence="3">
    <location>
        <begin position="627"/>
        <end position="636"/>
    </location>
</feature>
<protein>
    <submittedName>
        <fullName evidence="6">MFS monocarboxylate transporter</fullName>
    </submittedName>
</protein>
<dbReference type="PANTHER" id="PTHR11360">
    <property type="entry name" value="MONOCARBOXYLATE TRANSPORTER"/>
    <property type="match status" value="1"/>
</dbReference>
<dbReference type="GO" id="GO:0022857">
    <property type="term" value="F:transmembrane transporter activity"/>
    <property type="evidence" value="ECO:0007669"/>
    <property type="project" value="InterPro"/>
</dbReference>
<evidence type="ECO:0000256" key="4">
    <source>
        <dbReference type="SAM" id="Phobius"/>
    </source>
</evidence>
<feature type="transmembrane region" description="Helical" evidence="4">
    <location>
        <begin position="326"/>
        <end position="343"/>
    </location>
</feature>
<feature type="compositionally biased region" description="Basic and acidic residues" evidence="3">
    <location>
        <begin position="582"/>
        <end position="599"/>
    </location>
</feature>
<feature type="transmembrane region" description="Helical" evidence="4">
    <location>
        <begin position="355"/>
        <end position="375"/>
    </location>
</feature>
<dbReference type="InterPro" id="IPR019380">
    <property type="entry name" value="Casein_kinase_sb_PP28"/>
</dbReference>
<feature type="transmembrane region" description="Helical" evidence="4">
    <location>
        <begin position="184"/>
        <end position="206"/>
    </location>
</feature>
<dbReference type="CDD" id="cd17352">
    <property type="entry name" value="MFS_MCT_SLC16"/>
    <property type="match status" value="1"/>
</dbReference>
<dbReference type="PANTHER" id="PTHR11360:SF130">
    <property type="entry name" value="MAJOR FACILITATOR SUPERFAMILY (MFS) PROFILE DOMAIN-CONTAINING PROTEIN-RELATED"/>
    <property type="match status" value="1"/>
</dbReference>
<keyword evidence="4" id="KW-0472">Membrane</keyword>